<dbReference type="Proteomes" id="UP000613840">
    <property type="component" value="Unassembled WGS sequence"/>
</dbReference>
<reference evidence="3" key="2">
    <citation type="submission" date="2020-09" db="EMBL/GenBank/DDBJ databases">
        <authorList>
            <person name="Sun Q."/>
            <person name="Zhou Y."/>
        </authorList>
    </citation>
    <scope>NUCLEOTIDE SEQUENCE</scope>
    <source>
        <strain evidence="3">CGMCC 4.7306</strain>
    </source>
</reference>
<sequence>MADPPLESRYWLPHGTRVLLVHASPGRDDGPGLTVEASDAQLAERGFAECDADLVLTGHTHVPADRTLAGVRLINVGSVSLPTKPRGATWTMVDADETGYRIEHMEAAYDLAEVLAALEATHHPTAAWLEHKLGRDGSG</sequence>
<keyword evidence="4" id="KW-1185">Reference proteome</keyword>
<evidence type="ECO:0000256" key="1">
    <source>
        <dbReference type="ARBA" id="ARBA00008950"/>
    </source>
</evidence>
<dbReference type="Gene3D" id="3.60.21.10">
    <property type="match status" value="1"/>
</dbReference>
<dbReference type="EMBL" id="BMMZ01000008">
    <property type="protein sequence ID" value="GGL70524.1"/>
    <property type="molecule type" value="Genomic_DNA"/>
</dbReference>
<protein>
    <recommendedName>
        <fullName evidence="2">Calcineurin-like phosphoesterase domain-containing protein</fullName>
    </recommendedName>
</protein>
<name>A0A917W6P4_9ACTN</name>
<reference evidence="3" key="1">
    <citation type="journal article" date="2014" name="Int. J. Syst. Evol. Microbiol.">
        <title>Complete genome sequence of Corynebacterium casei LMG S-19264T (=DSM 44701T), isolated from a smear-ripened cheese.</title>
        <authorList>
            <consortium name="US DOE Joint Genome Institute (JGI-PGF)"/>
            <person name="Walter F."/>
            <person name="Albersmeier A."/>
            <person name="Kalinowski J."/>
            <person name="Ruckert C."/>
        </authorList>
    </citation>
    <scope>NUCLEOTIDE SEQUENCE</scope>
    <source>
        <strain evidence="3">CGMCC 4.7306</strain>
    </source>
</reference>
<evidence type="ECO:0000313" key="4">
    <source>
        <dbReference type="Proteomes" id="UP000613840"/>
    </source>
</evidence>
<dbReference type="InterPro" id="IPR029052">
    <property type="entry name" value="Metallo-depent_PP-like"/>
</dbReference>
<gene>
    <name evidence="3" type="ORF">GCM10011575_31230</name>
</gene>
<comment type="caution">
    <text evidence="3">The sequence shown here is derived from an EMBL/GenBank/DDBJ whole genome shotgun (WGS) entry which is preliminary data.</text>
</comment>
<dbReference type="AlphaFoldDB" id="A0A917W6P4"/>
<accession>A0A917W6P4</accession>
<feature type="domain" description="Calcineurin-like phosphoesterase" evidence="2">
    <location>
        <begin position="14"/>
        <end position="97"/>
    </location>
</feature>
<evidence type="ECO:0000259" key="2">
    <source>
        <dbReference type="Pfam" id="PF12850"/>
    </source>
</evidence>
<evidence type="ECO:0000313" key="3">
    <source>
        <dbReference type="EMBL" id="GGL70524.1"/>
    </source>
</evidence>
<dbReference type="InterPro" id="IPR024654">
    <property type="entry name" value="Calcineurin-like_PHP_lpxH"/>
</dbReference>
<comment type="similarity">
    <text evidence="1">Belongs to the metallophosphoesterase superfamily. YfcE family.</text>
</comment>
<proteinExistence type="inferred from homology"/>
<dbReference type="SUPFAM" id="SSF56300">
    <property type="entry name" value="Metallo-dependent phosphatases"/>
    <property type="match status" value="1"/>
</dbReference>
<organism evidence="3 4">
    <name type="scientific">Microlunatus endophyticus</name>
    <dbReference type="NCBI Taxonomy" id="1716077"/>
    <lineage>
        <taxon>Bacteria</taxon>
        <taxon>Bacillati</taxon>
        <taxon>Actinomycetota</taxon>
        <taxon>Actinomycetes</taxon>
        <taxon>Propionibacteriales</taxon>
        <taxon>Propionibacteriaceae</taxon>
        <taxon>Microlunatus</taxon>
    </lineage>
</organism>
<dbReference type="Pfam" id="PF12850">
    <property type="entry name" value="Metallophos_2"/>
    <property type="match status" value="1"/>
</dbReference>